<evidence type="ECO:0000256" key="7">
    <source>
        <dbReference type="RuleBase" id="RU363032"/>
    </source>
</evidence>
<name>A0A1E3U8E1_9FIRM</name>
<comment type="similarity">
    <text evidence="7">Belongs to the binding-protein-dependent transport system permease family.</text>
</comment>
<feature type="transmembrane region" description="Helical" evidence="7">
    <location>
        <begin position="275"/>
        <end position="296"/>
    </location>
</feature>
<dbReference type="InterPro" id="IPR000515">
    <property type="entry name" value="MetI-like"/>
</dbReference>
<dbReference type="PROSITE" id="PS50928">
    <property type="entry name" value="ABC_TM1"/>
    <property type="match status" value="1"/>
</dbReference>
<dbReference type="GO" id="GO:0055085">
    <property type="term" value="P:transmembrane transport"/>
    <property type="evidence" value="ECO:0007669"/>
    <property type="project" value="InterPro"/>
</dbReference>
<dbReference type="Gene3D" id="1.10.3720.10">
    <property type="entry name" value="MetI-like"/>
    <property type="match status" value="1"/>
</dbReference>
<dbReference type="EMBL" id="MEHD01000035">
    <property type="protein sequence ID" value="ODR50577.1"/>
    <property type="molecule type" value="Genomic_DNA"/>
</dbReference>
<evidence type="ECO:0000256" key="2">
    <source>
        <dbReference type="ARBA" id="ARBA00022448"/>
    </source>
</evidence>
<keyword evidence="2 7" id="KW-0813">Transport</keyword>
<dbReference type="Pfam" id="PF00528">
    <property type="entry name" value="BPD_transp_1"/>
    <property type="match status" value="1"/>
</dbReference>
<keyword evidence="5 7" id="KW-1133">Transmembrane helix</keyword>
<evidence type="ECO:0000256" key="3">
    <source>
        <dbReference type="ARBA" id="ARBA00022475"/>
    </source>
</evidence>
<feature type="transmembrane region" description="Helical" evidence="7">
    <location>
        <begin position="20"/>
        <end position="39"/>
    </location>
</feature>
<feature type="domain" description="ABC transmembrane type-1" evidence="8">
    <location>
        <begin position="81"/>
        <end position="296"/>
    </location>
</feature>
<evidence type="ECO:0000256" key="4">
    <source>
        <dbReference type="ARBA" id="ARBA00022692"/>
    </source>
</evidence>
<dbReference type="GO" id="GO:0005886">
    <property type="term" value="C:plasma membrane"/>
    <property type="evidence" value="ECO:0007669"/>
    <property type="project" value="UniProtKB-SubCell"/>
</dbReference>
<feature type="transmembrane region" description="Helical" evidence="7">
    <location>
        <begin position="223"/>
        <end position="243"/>
    </location>
</feature>
<dbReference type="RefSeq" id="WP_069153920.1">
    <property type="nucleotide sequence ID" value="NZ_DBFYTW010000040.1"/>
</dbReference>
<dbReference type="Proteomes" id="UP000094869">
    <property type="component" value="Unassembled WGS sequence"/>
</dbReference>
<evidence type="ECO:0000259" key="8">
    <source>
        <dbReference type="PROSITE" id="PS50928"/>
    </source>
</evidence>
<dbReference type="InterPro" id="IPR050809">
    <property type="entry name" value="UgpAE/MalFG_permease"/>
</dbReference>
<keyword evidence="3" id="KW-1003">Cell membrane</keyword>
<evidence type="ECO:0000313" key="12">
    <source>
        <dbReference type="Proteomes" id="UP000094869"/>
    </source>
</evidence>
<organism evidence="9 11">
    <name type="scientific">Eisenbergiella tayi</name>
    <dbReference type="NCBI Taxonomy" id="1432052"/>
    <lineage>
        <taxon>Bacteria</taxon>
        <taxon>Bacillati</taxon>
        <taxon>Bacillota</taxon>
        <taxon>Clostridia</taxon>
        <taxon>Lachnospirales</taxon>
        <taxon>Lachnospiraceae</taxon>
        <taxon>Eisenbergiella</taxon>
    </lineage>
</organism>
<keyword evidence="6 7" id="KW-0472">Membrane</keyword>
<dbReference type="PANTHER" id="PTHR43227:SF11">
    <property type="entry name" value="BLL4140 PROTEIN"/>
    <property type="match status" value="1"/>
</dbReference>
<dbReference type="EMBL" id="MEHA01000044">
    <property type="protein sequence ID" value="ODR38719.1"/>
    <property type="molecule type" value="Genomic_DNA"/>
</dbReference>
<evidence type="ECO:0000256" key="1">
    <source>
        <dbReference type="ARBA" id="ARBA00004651"/>
    </source>
</evidence>
<evidence type="ECO:0000313" key="9">
    <source>
        <dbReference type="EMBL" id="ODR38719.1"/>
    </source>
</evidence>
<reference evidence="9 11" key="2">
    <citation type="submission" date="2016-08" db="EMBL/GenBank/DDBJ databases">
        <authorList>
            <person name="Seilhamer J.J."/>
        </authorList>
    </citation>
    <scope>NUCLEOTIDE SEQUENCE [LARGE SCALE GENOMIC DNA]</scope>
    <source>
        <strain evidence="9 11">NML150140-1</strain>
    </source>
</reference>
<accession>A0A1E3U8E1</accession>
<comment type="subcellular location">
    <subcellularLocation>
        <location evidence="1 7">Cell membrane</location>
        <topology evidence="1 7">Multi-pass membrane protein</topology>
    </subcellularLocation>
</comment>
<keyword evidence="4 7" id="KW-0812">Transmembrane</keyword>
<feature type="transmembrane region" description="Helical" evidence="7">
    <location>
        <begin position="127"/>
        <end position="152"/>
    </location>
</feature>
<dbReference type="AlphaFoldDB" id="A0A1E3U8E1"/>
<dbReference type="OrthoDB" id="2637002at2"/>
<comment type="caution">
    <text evidence="9">The sequence shown here is derived from an EMBL/GenBank/DDBJ whole genome shotgun (WGS) entry which is preliminary data.</text>
</comment>
<feature type="transmembrane region" description="Helical" evidence="7">
    <location>
        <begin position="172"/>
        <end position="192"/>
    </location>
</feature>
<protein>
    <submittedName>
        <fullName evidence="9">Sugar ABC transporter permease</fullName>
    </submittedName>
</protein>
<dbReference type="CDD" id="cd06261">
    <property type="entry name" value="TM_PBP2"/>
    <property type="match status" value="1"/>
</dbReference>
<dbReference type="InterPro" id="IPR035906">
    <property type="entry name" value="MetI-like_sf"/>
</dbReference>
<proteinExistence type="inferred from homology"/>
<evidence type="ECO:0000313" key="10">
    <source>
        <dbReference type="EMBL" id="ODR50577.1"/>
    </source>
</evidence>
<evidence type="ECO:0000313" key="11">
    <source>
        <dbReference type="Proteomes" id="UP000094271"/>
    </source>
</evidence>
<dbReference type="SUPFAM" id="SSF161098">
    <property type="entry name" value="MetI-like"/>
    <property type="match status" value="1"/>
</dbReference>
<evidence type="ECO:0000256" key="6">
    <source>
        <dbReference type="ARBA" id="ARBA00023136"/>
    </source>
</evidence>
<keyword evidence="12" id="KW-1185">Reference proteome</keyword>
<gene>
    <name evidence="9" type="ORF">BEI59_33670</name>
    <name evidence="10" type="ORF">BEI63_21875</name>
</gene>
<evidence type="ECO:0000256" key="5">
    <source>
        <dbReference type="ARBA" id="ARBA00022989"/>
    </source>
</evidence>
<dbReference type="Proteomes" id="UP000094271">
    <property type="component" value="Unassembled WGS sequence"/>
</dbReference>
<sequence>MKTRKVRKKGSTMRALRRDISLWLFCVPGVVLTFIFSYIPMYGVQLAFRRYNAKAGIWGSPWVGLYYFKRFFESPYFASTIKNTLILSLYGLVVSFPIPIILALLLNSFRHKRYRKVIQTVTYAPNFISTVVMCGMIILFLSPSVGVINNVVRFLGGDPVNFMAKKEYWRHIYVWTGVWQGMGWNSVIYFAALSGISPELHEAAKCDGATKFQLIRHIDLPSILPTATILLIMNCGSILSIGFEKAYLLQNNLNLNVSEIISTYVYKVGLINNDMSYSTAIGLFNTLVNLVMLLIVNKTADKLSGNSLW</sequence>
<reference evidence="10 12" key="1">
    <citation type="submission" date="2016-08" db="EMBL/GenBank/DDBJ databases">
        <title>Characterization of Isolates of Eisenbergiella tayi Derived from Blood Cultures, Using Whole Genome Sequencing.</title>
        <authorList>
            <person name="Bernier A.-M."/>
            <person name="Burdz T."/>
            <person name="Wiebe D."/>
            <person name="Bernard K."/>
        </authorList>
    </citation>
    <scope>NUCLEOTIDE SEQUENCE [LARGE SCALE GENOMIC DNA]</scope>
    <source>
        <strain evidence="10 12">NML120146</strain>
    </source>
</reference>
<feature type="transmembrane region" description="Helical" evidence="7">
    <location>
        <begin position="85"/>
        <end position="106"/>
    </location>
</feature>
<dbReference type="PANTHER" id="PTHR43227">
    <property type="entry name" value="BLL4140 PROTEIN"/>
    <property type="match status" value="1"/>
</dbReference>